<evidence type="ECO:0000256" key="4">
    <source>
        <dbReference type="RuleBase" id="RU003345"/>
    </source>
</evidence>
<reference evidence="6 7" key="1">
    <citation type="submission" date="2016-04" db="EMBL/GenBank/DDBJ databases">
        <title>Evolutionary innovation and constraint leading to complex multicellularity in the Ascomycota.</title>
        <authorList>
            <person name="Cisse O."/>
            <person name="Nguyen A."/>
            <person name="Hewitt D.A."/>
            <person name="Jedd G."/>
            <person name="Stajich J.E."/>
        </authorList>
    </citation>
    <scope>NUCLEOTIDE SEQUENCE [LARGE SCALE GENOMIC DNA]</scope>
    <source>
        <strain evidence="6 7">DAH-3</strain>
    </source>
</reference>
<evidence type="ECO:0000256" key="3">
    <source>
        <dbReference type="PROSITE-ProRule" id="PRU10007"/>
    </source>
</evidence>
<keyword evidence="7" id="KW-1185">Reference proteome</keyword>
<dbReference type="STRING" id="1198029.A0A1U7LQ84"/>
<comment type="similarity">
    <text evidence="1 4">Belongs to the aldehyde dehydrogenase family.</text>
</comment>
<dbReference type="PANTHER" id="PTHR11699">
    <property type="entry name" value="ALDEHYDE DEHYDROGENASE-RELATED"/>
    <property type="match status" value="1"/>
</dbReference>
<dbReference type="OrthoDB" id="310895at2759"/>
<dbReference type="CDD" id="cd07102">
    <property type="entry name" value="ALDH_EDX86601"/>
    <property type="match status" value="1"/>
</dbReference>
<dbReference type="InterPro" id="IPR016162">
    <property type="entry name" value="Ald_DH_N"/>
</dbReference>
<dbReference type="AlphaFoldDB" id="A0A1U7LQ84"/>
<dbReference type="EMBL" id="LXFE01000678">
    <property type="protein sequence ID" value="OLL24681.1"/>
    <property type="molecule type" value="Genomic_DNA"/>
</dbReference>
<gene>
    <name evidence="6" type="ORF">NEOLI_001904</name>
</gene>
<dbReference type="OMA" id="NLVCRVN"/>
<evidence type="ECO:0000256" key="1">
    <source>
        <dbReference type="ARBA" id="ARBA00009986"/>
    </source>
</evidence>
<proteinExistence type="inferred from homology"/>
<evidence type="ECO:0000313" key="7">
    <source>
        <dbReference type="Proteomes" id="UP000186594"/>
    </source>
</evidence>
<protein>
    <submittedName>
        <fullName evidence="6">Succinate-semialdehyde dehydrogenase [NADP(+)]</fullName>
    </submittedName>
</protein>
<dbReference type="InterPro" id="IPR016161">
    <property type="entry name" value="Ald_DH/histidinol_DH"/>
</dbReference>
<dbReference type="SUPFAM" id="SSF53720">
    <property type="entry name" value="ALDH-like"/>
    <property type="match status" value="1"/>
</dbReference>
<feature type="domain" description="Aldehyde dehydrogenase" evidence="5">
    <location>
        <begin position="4"/>
        <end position="453"/>
    </location>
</feature>
<organism evidence="6 7">
    <name type="scientific">Neolecta irregularis (strain DAH-3)</name>
    <dbReference type="NCBI Taxonomy" id="1198029"/>
    <lineage>
        <taxon>Eukaryota</taxon>
        <taxon>Fungi</taxon>
        <taxon>Dikarya</taxon>
        <taxon>Ascomycota</taxon>
        <taxon>Taphrinomycotina</taxon>
        <taxon>Neolectales</taxon>
        <taxon>Neolectaceae</taxon>
        <taxon>Neolecta</taxon>
    </lineage>
</organism>
<keyword evidence="2 4" id="KW-0560">Oxidoreductase</keyword>
<dbReference type="FunFam" id="3.40.309.10:FF:000009">
    <property type="entry name" value="Aldehyde dehydrogenase A"/>
    <property type="match status" value="1"/>
</dbReference>
<feature type="active site" evidence="3">
    <location>
        <position position="228"/>
    </location>
</feature>
<dbReference type="Gene3D" id="3.40.605.10">
    <property type="entry name" value="Aldehyde Dehydrogenase, Chain A, domain 1"/>
    <property type="match status" value="1"/>
</dbReference>
<name>A0A1U7LQ84_NEOID</name>
<dbReference type="GO" id="GO:0016620">
    <property type="term" value="F:oxidoreductase activity, acting on the aldehyde or oxo group of donors, NAD or NADP as acceptor"/>
    <property type="evidence" value="ECO:0007669"/>
    <property type="project" value="InterPro"/>
</dbReference>
<evidence type="ECO:0000256" key="2">
    <source>
        <dbReference type="ARBA" id="ARBA00023002"/>
    </source>
</evidence>
<accession>A0A1U7LQ84</accession>
<dbReference type="Proteomes" id="UP000186594">
    <property type="component" value="Unassembled WGS sequence"/>
</dbReference>
<dbReference type="InterPro" id="IPR015590">
    <property type="entry name" value="Aldehyde_DH_dom"/>
</dbReference>
<dbReference type="InterPro" id="IPR029510">
    <property type="entry name" value="Ald_DH_CS_GLU"/>
</dbReference>
<dbReference type="Pfam" id="PF00171">
    <property type="entry name" value="Aldedh"/>
    <property type="match status" value="1"/>
</dbReference>
<sequence length="459" mass="50491">MSEIITISPVTGNPVCVHKTSNLQDALAASAAAFQSYKTISLGQKKQWLEKFLVLLDQDIDDAAKEISMLMGRPARYCKSEITTMMKRARFLLDIAETSLRDIDAGQEQNINKWIKKVPVGVALIVSTWNYPYLVAINTFFPALLAGNTVLFKVSPQTPLVGERISKLLKRAGLPEAVFTVIHTNTLHELENLVKNDKVSLVCFTGSVAAGRALSKAACDRFISVNLELGGKDPAYIRSDADLAKVVPEVVEGALFNSGQSCCSIERVYVHESIYDTFVGMAKAEIEGYILGDPADESTMLGPVVSQKSADTIRLQIEDAIRQGARSLIPRVHFPKDDGRGTFVAPCLLVNVRNDTKIMQEETFGPVMPVMKVKDDEEAIKHMNDSKYGLTASIWTADEAKAIELCDQVEAGTVFVNRADYPDPSLAWTGWKESGRGATLSILAFDPFVKLKSYHIKRL</sequence>
<dbReference type="Gene3D" id="3.40.309.10">
    <property type="entry name" value="Aldehyde Dehydrogenase, Chain A, domain 2"/>
    <property type="match status" value="1"/>
</dbReference>
<evidence type="ECO:0000259" key="5">
    <source>
        <dbReference type="Pfam" id="PF00171"/>
    </source>
</evidence>
<comment type="caution">
    <text evidence="6">The sequence shown here is derived from an EMBL/GenBank/DDBJ whole genome shotgun (WGS) entry which is preliminary data.</text>
</comment>
<dbReference type="InterPro" id="IPR016163">
    <property type="entry name" value="Ald_DH_C"/>
</dbReference>
<dbReference type="PROSITE" id="PS00687">
    <property type="entry name" value="ALDEHYDE_DEHYDR_GLU"/>
    <property type="match status" value="1"/>
</dbReference>
<evidence type="ECO:0000313" key="6">
    <source>
        <dbReference type="EMBL" id="OLL24681.1"/>
    </source>
</evidence>